<dbReference type="EMBL" id="ML978068">
    <property type="protein sequence ID" value="KAF2016808.1"/>
    <property type="molecule type" value="Genomic_DNA"/>
</dbReference>
<dbReference type="Gene3D" id="3.30.540.10">
    <property type="entry name" value="Fructose-1,6-Bisphosphatase, subunit A, domain 1"/>
    <property type="match status" value="1"/>
</dbReference>
<dbReference type="GO" id="GO:0008441">
    <property type="term" value="F:3'(2'),5'-bisphosphate nucleotidase activity"/>
    <property type="evidence" value="ECO:0007669"/>
    <property type="project" value="TreeGrafter"/>
</dbReference>
<dbReference type="Gene3D" id="3.40.190.80">
    <property type="match status" value="1"/>
</dbReference>
<dbReference type="RefSeq" id="XP_033385147.1">
    <property type="nucleotide sequence ID" value="XM_033527326.1"/>
</dbReference>
<dbReference type="SUPFAM" id="SSF56655">
    <property type="entry name" value="Carbohydrate phosphatase"/>
    <property type="match status" value="1"/>
</dbReference>
<dbReference type="GeneID" id="54284723"/>
<evidence type="ECO:0000256" key="3">
    <source>
        <dbReference type="ARBA" id="ARBA00022723"/>
    </source>
</evidence>
<feature type="binding site" evidence="6">
    <location>
        <position position="291"/>
    </location>
    <ligand>
        <name>Mg(2+)</name>
        <dbReference type="ChEBI" id="CHEBI:18420"/>
        <label>1</label>
        <note>catalytic</note>
    </ligand>
</feature>
<keyword evidence="4" id="KW-0378">Hydrolase</keyword>
<feature type="binding site" evidence="6">
    <location>
        <position position="136"/>
    </location>
    <ligand>
        <name>Mg(2+)</name>
        <dbReference type="ChEBI" id="CHEBI:18420"/>
        <label>1</label>
        <note>catalytic</note>
    </ligand>
</feature>
<dbReference type="PANTHER" id="PTHR43200">
    <property type="entry name" value="PHOSPHATASE"/>
    <property type="match status" value="1"/>
</dbReference>
<evidence type="ECO:0000313" key="8">
    <source>
        <dbReference type="Proteomes" id="UP000799778"/>
    </source>
</evidence>
<evidence type="ECO:0000256" key="1">
    <source>
        <dbReference type="ARBA" id="ARBA00001946"/>
    </source>
</evidence>
<feature type="binding site" evidence="6">
    <location>
        <position position="134"/>
    </location>
    <ligand>
        <name>Mg(2+)</name>
        <dbReference type="ChEBI" id="CHEBI:18420"/>
        <label>1</label>
        <note>catalytic</note>
    </ligand>
</feature>
<dbReference type="PANTHER" id="PTHR43200:SF2">
    <property type="entry name" value="3'(2'),5'-BISPHOSPHATE NUCLEOTIDASE"/>
    <property type="match status" value="1"/>
</dbReference>
<dbReference type="InterPro" id="IPR000760">
    <property type="entry name" value="Inositol_monophosphatase-like"/>
</dbReference>
<sequence length="356" mass="39038">MAVYNYERERQVAERAVLWASILTKQVQSSVRHTFKSDSSVVTIADFAVQAMIIAMLRDAFPGDRFLGEEDSGPLRANEGLCQAVWGLLKVASKDGILPNSQSNGPTSIEEMLELIDLGGQEEGGSDGRIWVMDPIDGTATFLKGQQYAVSLTLLDHGEEAVGVLGCPNISSDMTQISEENINDDDFGVMLTAVRNQGATMQTMSPTGLENLCLLKPIASNKPSKVRIVDCADCKVTRHDATRRLANNYNTRFPHTELWSAHMRYAALILGMANVLFWVPAEAESKVHIWDHAGSQLIFREVGGKITDLDGKPVDLGAGRDLNRNRGLVAARADIHQDLFLAMRNALAHCDRNDSD</sequence>
<dbReference type="GO" id="GO:0046872">
    <property type="term" value="F:metal ion binding"/>
    <property type="evidence" value="ECO:0007669"/>
    <property type="project" value="UniProtKB-KW"/>
</dbReference>
<comment type="similarity">
    <text evidence="2">Belongs to the inositol monophosphatase superfamily.</text>
</comment>
<dbReference type="InterPro" id="IPR020583">
    <property type="entry name" value="Inositol_monoP_metal-BS"/>
</dbReference>
<gene>
    <name evidence="7" type="ORF">BU24DRAFT_419881</name>
</gene>
<keyword evidence="3 6" id="KW-0479">Metal-binding</keyword>
<organism evidence="7 8">
    <name type="scientific">Aaosphaeria arxii CBS 175.79</name>
    <dbReference type="NCBI Taxonomy" id="1450172"/>
    <lineage>
        <taxon>Eukaryota</taxon>
        <taxon>Fungi</taxon>
        <taxon>Dikarya</taxon>
        <taxon>Ascomycota</taxon>
        <taxon>Pezizomycotina</taxon>
        <taxon>Dothideomycetes</taxon>
        <taxon>Pleosporomycetidae</taxon>
        <taxon>Pleosporales</taxon>
        <taxon>Pleosporales incertae sedis</taxon>
        <taxon>Aaosphaeria</taxon>
    </lineage>
</organism>
<dbReference type="GO" id="GO:0000103">
    <property type="term" value="P:sulfate assimilation"/>
    <property type="evidence" value="ECO:0007669"/>
    <property type="project" value="TreeGrafter"/>
</dbReference>
<dbReference type="Pfam" id="PF00459">
    <property type="entry name" value="Inositol_P"/>
    <property type="match status" value="1"/>
</dbReference>
<evidence type="ECO:0000256" key="6">
    <source>
        <dbReference type="PIRSR" id="PIRSR600760-2"/>
    </source>
</evidence>
<dbReference type="PRINTS" id="PR00377">
    <property type="entry name" value="IMPHPHTASES"/>
</dbReference>
<dbReference type="Proteomes" id="UP000799778">
    <property type="component" value="Unassembled WGS sequence"/>
</dbReference>
<dbReference type="PROSITE" id="PS00629">
    <property type="entry name" value="IMP_1"/>
    <property type="match status" value="1"/>
</dbReference>
<keyword evidence="5 6" id="KW-0460">Magnesium</keyword>
<dbReference type="AlphaFoldDB" id="A0A6A5XU10"/>
<feature type="binding site" evidence="6">
    <location>
        <position position="69"/>
    </location>
    <ligand>
        <name>Mg(2+)</name>
        <dbReference type="ChEBI" id="CHEBI:18420"/>
        <label>1</label>
        <note>catalytic</note>
    </ligand>
</feature>
<feature type="binding site" evidence="6">
    <location>
        <position position="137"/>
    </location>
    <ligand>
        <name>Mg(2+)</name>
        <dbReference type="ChEBI" id="CHEBI:18420"/>
        <label>1</label>
        <note>catalytic</note>
    </ligand>
</feature>
<reference evidence="7" key="1">
    <citation type="journal article" date="2020" name="Stud. Mycol.">
        <title>101 Dothideomycetes genomes: a test case for predicting lifestyles and emergence of pathogens.</title>
        <authorList>
            <person name="Haridas S."/>
            <person name="Albert R."/>
            <person name="Binder M."/>
            <person name="Bloem J."/>
            <person name="Labutti K."/>
            <person name="Salamov A."/>
            <person name="Andreopoulos B."/>
            <person name="Baker S."/>
            <person name="Barry K."/>
            <person name="Bills G."/>
            <person name="Bluhm B."/>
            <person name="Cannon C."/>
            <person name="Castanera R."/>
            <person name="Culley D."/>
            <person name="Daum C."/>
            <person name="Ezra D."/>
            <person name="Gonzalez J."/>
            <person name="Henrissat B."/>
            <person name="Kuo A."/>
            <person name="Liang C."/>
            <person name="Lipzen A."/>
            <person name="Lutzoni F."/>
            <person name="Magnuson J."/>
            <person name="Mondo S."/>
            <person name="Nolan M."/>
            <person name="Ohm R."/>
            <person name="Pangilinan J."/>
            <person name="Park H.-J."/>
            <person name="Ramirez L."/>
            <person name="Alfaro M."/>
            <person name="Sun H."/>
            <person name="Tritt A."/>
            <person name="Yoshinaga Y."/>
            <person name="Zwiers L.-H."/>
            <person name="Turgeon B."/>
            <person name="Goodwin S."/>
            <person name="Spatafora J."/>
            <person name="Crous P."/>
            <person name="Grigoriev I."/>
        </authorList>
    </citation>
    <scope>NUCLEOTIDE SEQUENCE</scope>
    <source>
        <strain evidence="7">CBS 175.79</strain>
    </source>
</reference>
<evidence type="ECO:0000256" key="4">
    <source>
        <dbReference type="ARBA" id="ARBA00022801"/>
    </source>
</evidence>
<evidence type="ECO:0000256" key="5">
    <source>
        <dbReference type="ARBA" id="ARBA00022842"/>
    </source>
</evidence>
<dbReference type="OrthoDB" id="411145at2759"/>
<name>A0A6A5XU10_9PLEO</name>
<accession>A0A6A5XU10</accession>
<proteinExistence type="inferred from homology"/>
<protein>
    <submittedName>
        <fullName evidence="7">Carbohydrate phosphatase</fullName>
    </submittedName>
</protein>
<evidence type="ECO:0000256" key="2">
    <source>
        <dbReference type="ARBA" id="ARBA00009759"/>
    </source>
</evidence>
<dbReference type="CDD" id="cd01517">
    <property type="entry name" value="PAP_phosphatase"/>
    <property type="match status" value="1"/>
</dbReference>
<keyword evidence="8" id="KW-1185">Reference proteome</keyword>
<evidence type="ECO:0000313" key="7">
    <source>
        <dbReference type="EMBL" id="KAF2016808.1"/>
    </source>
</evidence>
<dbReference type="InterPro" id="IPR051090">
    <property type="entry name" value="Inositol_monoP_superfamily"/>
</dbReference>
<comment type="cofactor">
    <cofactor evidence="1 6">
        <name>Mg(2+)</name>
        <dbReference type="ChEBI" id="CHEBI:18420"/>
    </cofactor>
</comment>